<keyword evidence="4" id="KW-0378">Hydrolase</keyword>
<reference evidence="10 11" key="1">
    <citation type="submission" date="2018-06" db="EMBL/GenBank/DDBJ databases">
        <authorList>
            <person name="Liu Z.-W."/>
        </authorList>
    </citation>
    <scope>NUCLEOTIDE SEQUENCE [LARGE SCALE GENOMIC DNA]</scope>
    <source>
        <strain evidence="10 11">2b14</strain>
    </source>
</reference>
<evidence type="ECO:0000256" key="5">
    <source>
        <dbReference type="ARBA" id="ARBA00022833"/>
    </source>
</evidence>
<dbReference type="CDD" id="cd03143">
    <property type="entry name" value="A4_beta-galactosidase_middle_domain"/>
    <property type="match status" value="1"/>
</dbReference>
<feature type="chain" id="PRO_5016793132" evidence="8">
    <location>
        <begin position="22"/>
        <end position="862"/>
    </location>
</feature>
<dbReference type="Proteomes" id="UP000251692">
    <property type="component" value="Unassembled WGS sequence"/>
</dbReference>
<accession>A0A364RJH2</accession>
<dbReference type="OrthoDB" id="9758209at2"/>
<keyword evidence="10" id="KW-0121">Carboxypeptidase</keyword>
<keyword evidence="3" id="KW-0645">Protease</keyword>
<dbReference type="GO" id="GO:0004181">
    <property type="term" value="F:metallocarboxypeptidase activity"/>
    <property type="evidence" value="ECO:0007669"/>
    <property type="project" value="InterPro"/>
</dbReference>
<dbReference type="InterPro" id="IPR000834">
    <property type="entry name" value="Peptidase_M14"/>
</dbReference>
<dbReference type="GO" id="GO:0005615">
    <property type="term" value="C:extracellular space"/>
    <property type="evidence" value="ECO:0007669"/>
    <property type="project" value="TreeGrafter"/>
</dbReference>
<keyword evidence="6" id="KW-0482">Metalloprotease</keyword>
<feature type="domain" description="Peptidase M14" evidence="9">
    <location>
        <begin position="54"/>
        <end position="353"/>
    </location>
</feature>
<dbReference type="Gene3D" id="3.40.630.10">
    <property type="entry name" value="Zn peptidases"/>
    <property type="match status" value="1"/>
</dbReference>
<reference evidence="10 11" key="2">
    <citation type="submission" date="2018-07" db="EMBL/GenBank/DDBJ databases">
        <title>Pontibacter sp. 2b14 genomic sequence and assembly.</title>
        <authorList>
            <person name="Du Z.-J."/>
        </authorList>
    </citation>
    <scope>NUCLEOTIDE SEQUENCE [LARGE SCALE GENOMIC DNA]</scope>
    <source>
        <strain evidence="10 11">2b14</strain>
    </source>
</reference>
<dbReference type="InterPro" id="IPR029062">
    <property type="entry name" value="Class_I_gatase-like"/>
</dbReference>
<gene>
    <name evidence="10" type="ORF">DP923_00230</name>
</gene>
<evidence type="ECO:0000256" key="3">
    <source>
        <dbReference type="ARBA" id="ARBA00022670"/>
    </source>
</evidence>
<dbReference type="PANTHER" id="PTHR11705">
    <property type="entry name" value="PROTEASE FAMILY M14 CARBOXYPEPTIDASE A,B"/>
    <property type="match status" value="1"/>
</dbReference>
<evidence type="ECO:0000313" key="10">
    <source>
        <dbReference type="EMBL" id="RAU84457.1"/>
    </source>
</evidence>
<comment type="similarity">
    <text evidence="2 7">Belongs to the peptidase M14 family.</text>
</comment>
<dbReference type="GO" id="GO:0008270">
    <property type="term" value="F:zinc ion binding"/>
    <property type="evidence" value="ECO:0007669"/>
    <property type="project" value="InterPro"/>
</dbReference>
<dbReference type="PROSITE" id="PS52035">
    <property type="entry name" value="PEPTIDASE_M14"/>
    <property type="match status" value="1"/>
</dbReference>
<feature type="active site" description="Proton donor/acceptor" evidence="7">
    <location>
        <position position="331"/>
    </location>
</feature>
<name>A0A364RJH2_9BACT</name>
<keyword evidence="5" id="KW-0862">Zinc</keyword>
<dbReference type="PANTHER" id="PTHR11705:SF143">
    <property type="entry name" value="SLL0236 PROTEIN"/>
    <property type="match status" value="1"/>
</dbReference>
<dbReference type="GO" id="GO:0006508">
    <property type="term" value="P:proteolysis"/>
    <property type="evidence" value="ECO:0007669"/>
    <property type="project" value="UniProtKB-KW"/>
</dbReference>
<keyword evidence="11" id="KW-1185">Reference proteome</keyword>
<evidence type="ECO:0000256" key="1">
    <source>
        <dbReference type="ARBA" id="ARBA00001947"/>
    </source>
</evidence>
<proteinExistence type="inferred from homology"/>
<dbReference type="Pfam" id="PF00246">
    <property type="entry name" value="Peptidase_M14"/>
    <property type="match status" value="1"/>
</dbReference>
<dbReference type="AlphaFoldDB" id="A0A364RJH2"/>
<evidence type="ECO:0000256" key="7">
    <source>
        <dbReference type="PROSITE-ProRule" id="PRU01379"/>
    </source>
</evidence>
<evidence type="ECO:0000259" key="9">
    <source>
        <dbReference type="PROSITE" id="PS52035"/>
    </source>
</evidence>
<evidence type="ECO:0000313" key="11">
    <source>
        <dbReference type="Proteomes" id="UP000251692"/>
    </source>
</evidence>
<dbReference type="SMART" id="SM00631">
    <property type="entry name" value="Zn_pept"/>
    <property type="match status" value="1"/>
</dbReference>
<sequence>MMKLRALTLAVMLCLCHFAMAQKTDLSYYLPQNVTYNPNIPKPQDLLGYQVGEWHVSHDQLATYMQRMAELSDRISIEEYGRTHENRPLYLLTITTPENHKNIASIKEQHRQLTAPAASDKLDIKNMPGVVWMGYSVHGNEPSGSNAALLAVYHLAAAQGPEIEKLLQETIILVDPSINPDGLNRFASWVNTHRGSNLVTDPNSAEFNEVWPRGRTNHYWFDLNRDWLPLQHPESRGRLAKFHEWKPNVLTDHHEMGTNATFFFQPGIPSRNHPLTPANNFKLTQKIGGYHAKALDKIGSLYYTEESYDDFYYGKGSTYPDVNGAVGILFEQASSRGHAQESSNGVLTFPFTIRNQFTTTLSTLEAAQAMREELLAHQRDFYKQAIKEAKSAPVKAYVFGSEKDHARAYHLAEIIQQHQIEIYRPKASFKYDNVDYTPENAYIVPTNQPQYKLIEAMFEKRTTFQDSLFYDISAWTLPLAFDLEYAALPSRSFKDNQLGEKVTAPEMPKGELTGGNSNYAYAFQWHAYYAPRVLNTLFEKGIAVKVATDKFTTEDGKTYDYGTILIPVAGQNVSPEQLRTILQEAAQNNSLQITALATGFNPKGIKLGSPMMRTLEQPKMLLLMGDGVNSNDAGEAWHLLDNRFGMKPTLVTTDRFNRTDLSKYNVIIFSDGSYNSISRDKLKAWVQQGGTVIGMGDAVKWLADSGISNTIFRKTEEVKTQKRQPYADMENTAGAQGIGGAIFETTLDLTHPLAYGYTDASLPIFRSNTLFMEPSKSPYANPLMYTPKPLMAGYSSKQNLKLAQNSAAIEVSAIGAGKVISMPDNPNFRAFWYGTNKLFLNSIFFGQIISGSSARADEDAHN</sequence>
<dbReference type="SUPFAM" id="SSF52317">
    <property type="entry name" value="Class I glutamine amidotransferase-like"/>
    <property type="match status" value="1"/>
</dbReference>
<comment type="caution">
    <text evidence="10">The sequence shown here is derived from an EMBL/GenBank/DDBJ whole genome shotgun (WGS) entry which is preliminary data.</text>
</comment>
<evidence type="ECO:0000256" key="8">
    <source>
        <dbReference type="SAM" id="SignalP"/>
    </source>
</evidence>
<comment type="cofactor">
    <cofactor evidence="1">
        <name>Zn(2+)</name>
        <dbReference type="ChEBI" id="CHEBI:29105"/>
    </cofactor>
</comment>
<dbReference type="EMBL" id="QMDV01000001">
    <property type="protein sequence ID" value="RAU84457.1"/>
    <property type="molecule type" value="Genomic_DNA"/>
</dbReference>
<dbReference type="SUPFAM" id="SSF53187">
    <property type="entry name" value="Zn-dependent exopeptidases"/>
    <property type="match status" value="1"/>
</dbReference>
<protein>
    <submittedName>
        <fullName evidence="10">Zinc carboxypeptidase</fullName>
    </submittedName>
</protein>
<feature type="signal peptide" evidence="8">
    <location>
        <begin position="1"/>
        <end position="21"/>
    </location>
</feature>
<dbReference type="RefSeq" id="WP_112304737.1">
    <property type="nucleotide sequence ID" value="NZ_QMDV01000001.1"/>
</dbReference>
<evidence type="ECO:0000256" key="4">
    <source>
        <dbReference type="ARBA" id="ARBA00022801"/>
    </source>
</evidence>
<organism evidence="10 11">
    <name type="scientific">Pontibacter arcticus</name>
    <dbReference type="NCBI Taxonomy" id="2080288"/>
    <lineage>
        <taxon>Bacteria</taxon>
        <taxon>Pseudomonadati</taxon>
        <taxon>Bacteroidota</taxon>
        <taxon>Cytophagia</taxon>
        <taxon>Cytophagales</taxon>
        <taxon>Hymenobacteraceae</taxon>
        <taxon>Pontibacter</taxon>
    </lineage>
</organism>
<dbReference type="CDD" id="cd06238">
    <property type="entry name" value="M14-like"/>
    <property type="match status" value="1"/>
</dbReference>
<keyword evidence="8" id="KW-0732">Signal</keyword>
<evidence type="ECO:0000256" key="6">
    <source>
        <dbReference type="ARBA" id="ARBA00023049"/>
    </source>
</evidence>
<evidence type="ECO:0000256" key="2">
    <source>
        <dbReference type="ARBA" id="ARBA00005988"/>
    </source>
</evidence>